<comment type="caution">
    <text evidence="7">The sequence shown here is derived from an EMBL/GenBank/DDBJ whole genome shotgun (WGS) entry which is preliminary data.</text>
</comment>
<feature type="domain" description="FAD-binding PCMH-type" evidence="6">
    <location>
        <begin position="42"/>
        <end position="212"/>
    </location>
</feature>
<dbReference type="Proteomes" id="UP001147747">
    <property type="component" value="Unassembled WGS sequence"/>
</dbReference>
<evidence type="ECO:0000256" key="2">
    <source>
        <dbReference type="ARBA" id="ARBA00005466"/>
    </source>
</evidence>
<dbReference type="PANTHER" id="PTHR42973:SF39">
    <property type="entry name" value="FAD-BINDING PCMH-TYPE DOMAIN-CONTAINING PROTEIN"/>
    <property type="match status" value="1"/>
</dbReference>
<dbReference type="Gene3D" id="3.30.43.10">
    <property type="entry name" value="Uridine Diphospho-n-acetylenolpyruvylglucosamine Reductase, domain 2"/>
    <property type="match status" value="1"/>
</dbReference>
<dbReference type="GO" id="GO:0016491">
    <property type="term" value="F:oxidoreductase activity"/>
    <property type="evidence" value="ECO:0007669"/>
    <property type="project" value="UniProtKB-KW"/>
</dbReference>
<evidence type="ECO:0000313" key="8">
    <source>
        <dbReference type="Proteomes" id="UP001147747"/>
    </source>
</evidence>
<dbReference type="InterPro" id="IPR006094">
    <property type="entry name" value="Oxid_FAD_bind_N"/>
</dbReference>
<dbReference type="AlphaFoldDB" id="A0A9X0B927"/>
<dbReference type="InterPro" id="IPR016167">
    <property type="entry name" value="FAD-bd_PCMH_sub1"/>
</dbReference>
<keyword evidence="5" id="KW-0560">Oxidoreductase</keyword>
<accession>A0A9X0B927</accession>
<keyword evidence="4" id="KW-0274">FAD</keyword>
<evidence type="ECO:0000313" key="7">
    <source>
        <dbReference type="EMBL" id="KAJ5394698.1"/>
    </source>
</evidence>
<name>A0A9X0B927_9EURO</name>
<dbReference type="Gene3D" id="3.40.462.20">
    <property type="match status" value="1"/>
</dbReference>
<evidence type="ECO:0000256" key="3">
    <source>
        <dbReference type="ARBA" id="ARBA00022630"/>
    </source>
</evidence>
<dbReference type="Pfam" id="PF08031">
    <property type="entry name" value="BBE"/>
    <property type="match status" value="1"/>
</dbReference>
<dbReference type="InterPro" id="IPR012951">
    <property type="entry name" value="BBE"/>
</dbReference>
<dbReference type="SUPFAM" id="SSF56176">
    <property type="entry name" value="FAD-binding/transporter-associated domain-like"/>
    <property type="match status" value="1"/>
</dbReference>
<dbReference type="OrthoDB" id="415825at2759"/>
<proteinExistence type="inferred from homology"/>
<dbReference type="EMBL" id="JAPZBU010000007">
    <property type="protein sequence ID" value="KAJ5394698.1"/>
    <property type="molecule type" value="Genomic_DNA"/>
</dbReference>
<dbReference type="PANTHER" id="PTHR42973">
    <property type="entry name" value="BINDING OXIDOREDUCTASE, PUTATIVE (AFU_ORTHOLOGUE AFUA_1G17690)-RELATED"/>
    <property type="match status" value="1"/>
</dbReference>
<organism evidence="7 8">
    <name type="scientific">Penicillium cosmopolitanum</name>
    <dbReference type="NCBI Taxonomy" id="1131564"/>
    <lineage>
        <taxon>Eukaryota</taxon>
        <taxon>Fungi</taxon>
        <taxon>Dikarya</taxon>
        <taxon>Ascomycota</taxon>
        <taxon>Pezizomycotina</taxon>
        <taxon>Eurotiomycetes</taxon>
        <taxon>Eurotiomycetidae</taxon>
        <taxon>Eurotiales</taxon>
        <taxon>Aspergillaceae</taxon>
        <taxon>Penicillium</taxon>
    </lineage>
</organism>
<evidence type="ECO:0000256" key="1">
    <source>
        <dbReference type="ARBA" id="ARBA00001974"/>
    </source>
</evidence>
<keyword evidence="3" id="KW-0285">Flavoprotein</keyword>
<evidence type="ECO:0000256" key="4">
    <source>
        <dbReference type="ARBA" id="ARBA00022827"/>
    </source>
</evidence>
<evidence type="ECO:0000256" key="5">
    <source>
        <dbReference type="ARBA" id="ARBA00023002"/>
    </source>
</evidence>
<gene>
    <name evidence="7" type="ORF">N7509_006485</name>
</gene>
<sequence>MPFLPLSTILRLRKELEGTAAEILTWGSDGYGDGIKQWSDSCDEQVGAVVRVTSAGEAAAVVRFAACHQIPFAVRGGGYSTSGASTTRGGIVLDLFYLRRVHVDPVSQVLTAQGGALWEDIDVAAAQHRLAVVGSTLNHIGAAGATLGGGYGWLTGQYGLAIDNLLSAKMILADGSVVTASEEQHSDLFWAIRGAGQSFGVAIEMSFQAHQQNHPVFAGTLLFSADKLPRIVDFVNQFETLTDGMQGFWFGFTSSLSMGERSILVVVFYNGNQTDAEQFFSPVLSLDPMVNETQMLPYDSLNGMLNAMDTMSRRRSLEGFDITFPVDEIVGPRKSLRGSNITLPLDPNFVVSIYHEFDGILRDFPLARDSVLLFELLPNTQVAKIHNDATAFASRGPYYNVSSLFRWHDSHLDKKIHSLQTDLMSRIGTRAGIRVRPDYNITRHGTGVYANYAGILTHLAQKSISTNKIAGNDLPNEEIFGHNLARLRGLKKKYDPDNIFRKWHNIKASIDTPG</sequence>
<dbReference type="GO" id="GO:0071949">
    <property type="term" value="F:FAD binding"/>
    <property type="evidence" value="ECO:0007669"/>
    <property type="project" value="InterPro"/>
</dbReference>
<evidence type="ECO:0000259" key="6">
    <source>
        <dbReference type="PROSITE" id="PS51387"/>
    </source>
</evidence>
<dbReference type="Pfam" id="PF01565">
    <property type="entry name" value="FAD_binding_4"/>
    <property type="match status" value="1"/>
</dbReference>
<reference evidence="7" key="1">
    <citation type="submission" date="2022-12" db="EMBL/GenBank/DDBJ databases">
        <authorList>
            <person name="Petersen C."/>
        </authorList>
    </citation>
    <scope>NUCLEOTIDE SEQUENCE</scope>
    <source>
        <strain evidence="7">IBT 29677</strain>
    </source>
</reference>
<comment type="similarity">
    <text evidence="2">Belongs to the oxygen-dependent FAD-linked oxidoreductase family.</text>
</comment>
<protein>
    <recommendedName>
        <fullName evidence="6">FAD-binding PCMH-type domain-containing protein</fullName>
    </recommendedName>
</protein>
<dbReference type="Gene3D" id="3.30.465.10">
    <property type="match status" value="1"/>
</dbReference>
<dbReference type="InterPro" id="IPR016169">
    <property type="entry name" value="FAD-bd_PCMH_sub2"/>
</dbReference>
<dbReference type="InterPro" id="IPR036318">
    <property type="entry name" value="FAD-bd_PCMH-like_sf"/>
</dbReference>
<reference evidence="7" key="2">
    <citation type="journal article" date="2023" name="IMA Fungus">
        <title>Comparative genomic study of the Penicillium genus elucidates a diverse pangenome and 15 lateral gene transfer events.</title>
        <authorList>
            <person name="Petersen C."/>
            <person name="Sorensen T."/>
            <person name="Nielsen M.R."/>
            <person name="Sondergaard T.E."/>
            <person name="Sorensen J.L."/>
            <person name="Fitzpatrick D.A."/>
            <person name="Frisvad J.C."/>
            <person name="Nielsen K.L."/>
        </authorList>
    </citation>
    <scope>NUCLEOTIDE SEQUENCE</scope>
    <source>
        <strain evidence="7">IBT 29677</strain>
    </source>
</reference>
<dbReference type="PROSITE" id="PS51387">
    <property type="entry name" value="FAD_PCMH"/>
    <property type="match status" value="1"/>
</dbReference>
<dbReference type="InterPro" id="IPR016166">
    <property type="entry name" value="FAD-bd_PCMH"/>
</dbReference>
<dbReference type="GeneID" id="81370102"/>
<keyword evidence="8" id="KW-1185">Reference proteome</keyword>
<dbReference type="RefSeq" id="XP_056488383.1">
    <property type="nucleotide sequence ID" value="XM_056631122.1"/>
</dbReference>
<comment type="cofactor">
    <cofactor evidence="1">
        <name>FAD</name>
        <dbReference type="ChEBI" id="CHEBI:57692"/>
    </cofactor>
</comment>
<dbReference type="InterPro" id="IPR050416">
    <property type="entry name" value="FAD-linked_Oxidoreductase"/>
</dbReference>